<reference evidence="6" key="1">
    <citation type="journal article" date="2019" name="Int. J. Syst. Evol. Microbiol.">
        <title>The Global Catalogue of Microorganisms (GCM) 10K type strain sequencing project: providing services to taxonomists for standard genome sequencing and annotation.</title>
        <authorList>
            <consortium name="The Broad Institute Genomics Platform"/>
            <consortium name="The Broad Institute Genome Sequencing Center for Infectious Disease"/>
            <person name="Wu L."/>
            <person name="Ma J."/>
        </authorList>
    </citation>
    <scope>NUCLEOTIDE SEQUENCE [LARGE SCALE GENOMIC DNA]</scope>
    <source>
        <strain evidence="6">JCM 16703</strain>
    </source>
</reference>
<dbReference type="RefSeq" id="WP_344731954.1">
    <property type="nucleotide sequence ID" value="NZ_BAAAZH010000006.1"/>
</dbReference>
<organism evidence="5 6">
    <name type="scientific">Nocardioides fonticola</name>
    <dbReference type="NCBI Taxonomy" id="450363"/>
    <lineage>
        <taxon>Bacteria</taxon>
        <taxon>Bacillati</taxon>
        <taxon>Actinomycetota</taxon>
        <taxon>Actinomycetes</taxon>
        <taxon>Propionibacteriales</taxon>
        <taxon>Nocardioidaceae</taxon>
        <taxon>Nocardioides</taxon>
    </lineage>
</organism>
<evidence type="ECO:0000256" key="3">
    <source>
        <dbReference type="SAM" id="MobiDB-lite"/>
    </source>
</evidence>
<dbReference type="SUPFAM" id="SSF56176">
    <property type="entry name" value="FAD-binding/transporter-associated domain-like"/>
    <property type="match status" value="1"/>
</dbReference>
<dbReference type="Pfam" id="PF01565">
    <property type="entry name" value="FAD_binding_4"/>
    <property type="match status" value="1"/>
</dbReference>
<accession>A0ABP7XCZ9</accession>
<name>A0ABP7XCZ9_9ACTN</name>
<feature type="domain" description="FAD-binding PCMH-type" evidence="4">
    <location>
        <begin position="60"/>
        <end position="231"/>
    </location>
</feature>
<keyword evidence="2" id="KW-0274">FAD</keyword>
<dbReference type="InterPro" id="IPR006094">
    <property type="entry name" value="Oxid_FAD_bind_N"/>
</dbReference>
<protein>
    <submittedName>
        <fullName evidence="5">FAD-binding oxidoreductase</fullName>
    </submittedName>
</protein>
<evidence type="ECO:0000259" key="4">
    <source>
        <dbReference type="PROSITE" id="PS51387"/>
    </source>
</evidence>
<keyword evidence="1" id="KW-0285">Flavoprotein</keyword>
<dbReference type="InterPro" id="IPR016169">
    <property type="entry name" value="FAD-bd_PCMH_sub2"/>
</dbReference>
<evidence type="ECO:0000313" key="5">
    <source>
        <dbReference type="EMBL" id="GAA4112023.1"/>
    </source>
</evidence>
<sequence length="461" mass="48212">MTITDPALPALPAVDAAAVAALAAELRELIGADAVSDEDAALARVSVDGSEMSPVIKDLLPLGRAQLVAYPATAEEIALVVGAAVRHGVPVTPRGKGTGNYGQAIPMSGGLVLDMSKARSIVEVGDGVITADAGATMIAMEQAANKTGQQLLMFPSTVQSSIGGFVSGGSGGTGSIKHGMLHHGYVTALDVVHAVPDAALVHLEGEATEPYLHNYGTTGIIARVSVKLEPIQPWVAFYASFEDFHDAFDLVRPIAALDPTPRLVSSDVPTVTAALPSDPEAMPAGRASLRAILDAATVAEATAMVEAAGGRVEAVREGLQQTMKLSTMSYNHPVEWLIRSTSERYFHVEVGGAALIDRIDEVHQVYPGAMLHLEGQNGRPIGMLAAPYTSAEDVWAGFDRLTELGVGFHNPHQWFVDYEPDRSRALAATTDPHGLLNPGKLVTPTVQTAGPAEDITPVLPS</sequence>
<evidence type="ECO:0000256" key="2">
    <source>
        <dbReference type="ARBA" id="ARBA00022827"/>
    </source>
</evidence>
<dbReference type="PANTHER" id="PTHR11748">
    <property type="entry name" value="D-LACTATE DEHYDROGENASE"/>
    <property type="match status" value="1"/>
</dbReference>
<gene>
    <name evidence="5" type="ORF">GCM10022215_08170</name>
</gene>
<dbReference type="PROSITE" id="PS51387">
    <property type="entry name" value="FAD_PCMH"/>
    <property type="match status" value="1"/>
</dbReference>
<keyword evidence="6" id="KW-1185">Reference proteome</keyword>
<dbReference type="InterPro" id="IPR016166">
    <property type="entry name" value="FAD-bd_PCMH"/>
</dbReference>
<dbReference type="PANTHER" id="PTHR11748:SF119">
    <property type="entry name" value="D-2-HYDROXYGLUTARATE DEHYDROGENASE"/>
    <property type="match status" value="1"/>
</dbReference>
<feature type="region of interest" description="Disordered" evidence="3">
    <location>
        <begin position="436"/>
        <end position="461"/>
    </location>
</feature>
<dbReference type="InterPro" id="IPR016164">
    <property type="entry name" value="FAD-linked_Oxase-like_C"/>
</dbReference>
<dbReference type="SUPFAM" id="SSF55103">
    <property type="entry name" value="FAD-linked oxidases, C-terminal domain"/>
    <property type="match status" value="1"/>
</dbReference>
<evidence type="ECO:0000313" key="6">
    <source>
        <dbReference type="Proteomes" id="UP001501495"/>
    </source>
</evidence>
<dbReference type="EMBL" id="BAAAZH010000006">
    <property type="protein sequence ID" value="GAA4112023.1"/>
    <property type="molecule type" value="Genomic_DNA"/>
</dbReference>
<evidence type="ECO:0000256" key="1">
    <source>
        <dbReference type="ARBA" id="ARBA00022630"/>
    </source>
</evidence>
<comment type="caution">
    <text evidence="5">The sequence shown here is derived from an EMBL/GenBank/DDBJ whole genome shotgun (WGS) entry which is preliminary data.</text>
</comment>
<dbReference type="InterPro" id="IPR036318">
    <property type="entry name" value="FAD-bd_PCMH-like_sf"/>
</dbReference>
<proteinExistence type="predicted"/>
<dbReference type="Gene3D" id="3.30.465.10">
    <property type="match status" value="1"/>
</dbReference>
<dbReference type="Proteomes" id="UP001501495">
    <property type="component" value="Unassembled WGS sequence"/>
</dbReference>